<dbReference type="AlphaFoldDB" id="A0A2P2PKG7"/>
<accession>A0A2P2PKG7</accession>
<dbReference type="EMBL" id="GGEC01074749">
    <property type="protein sequence ID" value="MBX55233.1"/>
    <property type="molecule type" value="Transcribed_RNA"/>
</dbReference>
<evidence type="ECO:0000313" key="1">
    <source>
        <dbReference type="EMBL" id="MBX55233.1"/>
    </source>
</evidence>
<sequence length="37" mass="4309">MKFKIIEQLDYGIWIKQDNSTLHSETAMEVITAARAR</sequence>
<protein>
    <submittedName>
        <fullName evidence="1">Uncharacterized protein</fullName>
    </submittedName>
</protein>
<name>A0A2P2PKG7_RHIMU</name>
<organism evidence="1">
    <name type="scientific">Rhizophora mucronata</name>
    <name type="common">Asiatic mangrove</name>
    <dbReference type="NCBI Taxonomy" id="61149"/>
    <lineage>
        <taxon>Eukaryota</taxon>
        <taxon>Viridiplantae</taxon>
        <taxon>Streptophyta</taxon>
        <taxon>Embryophyta</taxon>
        <taxon>Tracheophyta</taxon>
        <taxon>Spermatophyta</taxon>
        <taxon>Magnoliopsida</taxon>
        <taxon>eudicotyledons</taxon>
        <taxon>Gunneridae</taxon>
        <taxon>Pentapetalae</taxon>
        <taxon>rosids</taxon>
        <taxon>fabids</taxon>
        <taxon>Malpighiales</taxon>
        <taxon>Rhizophoraceae</taxon>
        <taxon>Rhizophora</taxon>
    </lineage>
</organism>
<proteinExistence type="predicted"/>
<reference evidence="1" key="1">
    <citation type="submission" date="2018-02" db="EMBL/GenBank/DDBJ databases">
        <title>Rhizophora mucronata_Transcriptome.</title>
        <authorList>
            <person name="Meera S.P."/>
            <person name="Sreeshan A."/>
            <person name="Augustine A."/>
        </authorList>
    </citation>
    <scope>NUCLEOTIDE SEQUENCE</scope>
    <source>
        <tissue evidence="1">Leaf</tissue>
    </source>
</reference>